<organism evidence="8 9">
    <name type="scientific">Halarcobacter mediterraneus</name>
    <dbReference type="NCBI Taxonomy" id="2023153"/>
    <lineage>
        <taxon>Bacteria</taxon>
        <taxon>Pseudomonadati</taxon>
        <taxon>Campylobacterota</taxon>
        <taxon>Epsilonproteobacteria</taxon>
        <taxon>Campylobacterales</taxon>
        <taxon>Arcobacteraceae</taxon>
        <taxon>Halarcobacter</taxon>
    </lineage>
</organism>
<dbReference type="NCBIfam" id="TIGR03506">
    <property type="entry name" value="FlgEFG_subfam"/>
    <property type="match status" value="1"/>
</dbReference>
<dbReference type="GO" id="GO:0009425">
    <property type="term" value="C:bacterial-type flagellum basal body"/>
    <property type="evidence" value="ECO:0007669"/>
    <property type="project" value="UniProtKB-SubCell"/>
</dbReference>
<feature type="domain" description="Flagellar basal-body/hook protein C-terminal" evidence="6">
    <location>
        <begin position="440"/>
        <end position="482"/>
    </location>
</feature>
<dbReference type="EMBL" id="NXIE01000005">
    <property type="protein sequence ID" value="RXK11879.1"/>
    <property type="molecule type" value="Genomic_DNA"/>
</dbReference>
<dbReference type="InterPro" id="IPR001444">
    <property type="entry name" value="Flag_bb_rod_N"/>
</dbReference>
<evidence type="ECO:0000256" key="1">
    <source>
        <dbReference type="ARBA" id="ARBA00004117"/>
    </source>
</evidence>
<dbReference type="PANTHER" id="PTHR30435:SF19">
    <property type="entry name" value="FLAGELLAR BASAL-BODY ROD PROTEIN FLGG"/>
    <property type="match status" value="1"/>
</dbReference>
<evidence type="ECO:0000259" key="6">
    <source>
        <dbReference type="Pfam" id="PF06429"/>
    </source>
</evidence>
<name>A0A4Q1AVI1_9BACT</name>
<keyword evidence="3 4" id="KW-0975">Bacterial flagellum</keyword>
<dbReference type="PANTHER" id="PTHR30435">
    <property type="entry name" value="FLAGELLAR PROTEIN"/>
    <property type="match status" value="1"/>
</dbReference>
<gene>
    <name evidence="8" type="ORF">CP965_11905</name>
</gene>
<dbReference type="Pfam" id="PF06429">
    <property type="entry name" value="Flg_bbr_C"/>
    <property type="match status" value="1"/>
</dbReference>
<dbReference type="OrthoDB" id="9804559at2"/>
<dbReference type="InterPro" id="IPR053967">
    <property type="entry name" value="LlgE_F_G-like_D1"/>
</dbReference>
<evidence type="ECO:0000256" key="2">
    <source>
        <dbReference type="ARBA" id="ARBA00009677"/>
    </source>
</evidence>
<accession>A0A4Q1AVI1</accession>
<feature type="domain" description="Flagellar basal body rod protein N-terminal" evidence="5">
    <location>
        <begin position="7"/>
        <end position="34"/>
    </location>
</feature>
<evidence type="ECO:0000256" key="3">
    <source>
        <dbReference type="ARBA" id="ARBA00023143"/>
    </source>
</evidence>
<evidence type="ECO:0000313" key="9">
    <source>
        <dbReference type="Proteomes" id="UP000289718"/>
    </source>
</evidence>
<feature type="domain" description="Flagellar hook protein FlgE/F/G-like D1" evidence="7">
    <location>
        <begin position="78"/>
        <end position="121"/>
    </location>
</feature>
<dbReference type="AlphaFoldDB" id="A0A4Q1AVI1"/>
<dbReference type="SUPFAM" id="SSF117143">
    <property type="entry name" value="Flagellar hook protein flgE"/>
    <property type="match status" value="1"/>
</dbReference>
<dbReference type="Pfam" id="PF00460">
    <property type="entry name" value="Flg_bb_rod"/>
    <property type="match status" value="1"/>
</dbReference>
<dbReference type="InterPro" id="IPR010930">
    <property type="entry name" value="Flg_bb/hook_C_dom"/>
</dbReference>
<evidence type="ECO:0000259" key="5">
    <source>
        <dbReference type="Pfam" id="PF00460"/>
    </source>
</evidence>
<dbReference type="RefSeq" id="WP_129062333.1">
    <property type="nucleotide sequence ID" value="NZ_NXIE01000005.1"/>
</dbReference>
<dbReference type="InterPro" id="IPR020013">
    <property type="entry name" value="Flagellar_FlgE/F/G"/>
</dbReference>
<dbReference type="GO" id="GO:0071978">
    <property type="term" value="P:bacterial-type flagellum-dependent swarming motility"/>
    <property type="evidence" value="ECO:0007669"/>
    <property type="project" value="TreeGrafter"/>
</dbReference>
<evidence type="ECO:0000256" key="4">
    <source>
        <dbReference type="RuleBase" id="RU362116"/>
    </source>
</evidence>
<comment type="caution">
    <text evidence="8">The sequence shown here is derived from an EMBL/GenBank/DDBJ whole genome shotgun (WGS) entry which is preliminary data.</text>
</comment>
<proteinExistence type="inferred from homology"/>
<keyword evidence="9" id="KW-1185">Reference proteome</keyword>
<sequence length="484" mass="52157">MISGLWNGISGLSAFEKALSTQSNNIANTNTIGHKSDRITFEDMMYESRYGKGVAVQGVEKDFSQGGLKNTGLPLDVAIEGKGFFIVNDPNTNETYYTRAGNFKLSSDGTLRTVDDLLVYGSSSTVTNLVSSDDTTEFDNSYSVDLVAKAITTNNFSETINAKSTDYLQSATETGTSGNGYKDRSAVISDVRASIANYSEILELYSTNPEATSVASTSQQNQIEYSSFLSELQNEEDYIEVTINGEKIRQNFEIDTETTMNLFADKISAVSGLSASVDDTGLVTIDSLIPGETFSITQAAVNNNAPAINETIAPSLGSGIGMLDSARQALKNSLETANAKFLEMTHTISNSDAALTGISSMQLRLDNLNVVEDVFGELSIEDGNIYAKDGDSKFLLGKLETAYFANENGLDPKGDRLYTSSNETGEPVNASKINKLIGNNLELSNSDFGESLVDLMVFQRAFEGSSKSITTSDEFLKTAIQLKT</sequence>
<dbReference type="InterPro" id="IPR037925">
    <property type="entry name" value="FlgE/F/G-like"/>
</dbReference>
<dbReference type="Proteomes" id="UP000289718">
    <property type="component" value="Unassembled WGS sequence"/>
</dbReference>
<protein>
    <submittedName>
        <fullName evidence="8">Uncharacterized protein</fullName>
    </submittedName>
</protein>
<dbReference type="Pfam" id="PF22692">
    <property type="entry name" value="LlgE_F_G_D1"/>
    <property type="match status" value="1"/>
</dbReference>
<comment type="similarity">
    <text evidence="2 4">Belongs to the flagella basal body rod proteins family.</text>
</comment>
<evidence type="ECO:0000313" key="8">
    <source>
        <dbReference type="EMBL" id="RXK11879.1"/>
    </source>
</evidence>
<comment type="subcellular location">
    <subcellularLocation>
        <location evidence="1 4">Bacterial flagellum basal body</location>
    </subcellularLocation>
</comment>
<reference evidence="8 9" key="1">
    <citation type="submission" date="2017-09" db="EMBL/GenBank/DDBJ databases">
        <title>Genomics of the genus Arcobacter.</title>
        <authorList>
            <person name="Perez-Cataluna A."/>
            <person name="Figueras M.J."/>
            <person name="Salas-Masso N."/>
        </authorList>
    </citation>
    <scope>NUCLEOTIDE SEQUENCE [LARGE SCALE GENOMIC DNA]</scope>
    <source>
        <strain evidence="8 9">F156-34</strain>
    </source>
</reference>
<evidence type="ECO:0000259" key="7">
    <source>
        <dbReference type="Pfam" id="PF22692"/>
    </source>
</evidence>